<dbReference type="EMBL" id="LANU01000001">
    <property type="protein sequence ID" value="KJV65833.1"/>
    <property type="molecule type" value="Genomic_DNA"/>
</dbReference>
<name>A0A0F3NCM5_9RICK</name>
<dbReference type="AlphaFoldDB" id="A0A0F3NCM5"/>
<proteinExistence type="predicted"/>
<evidence type="ECO:0000313" key="2">
    <source>
        <dbReference type="EMBL" id="KJV65833.1"/>
    </source>
</evidence>
<sequence length="452" mass="50500">MMYTPKLKIAVLVLLLSILIILLAAVLFEALQKQPTASLTHAGTTLSKEETTPKEFEFVAPNPSDNGRHAPTNTNKDKSHITKENLAANKDQTEVPKDTLTKETPIPNTPVIVLPIPRKEKPVAKKELLITNNLALRTGITLSHVQLAKYMFGNVYKNTSDNTDAIKLTNKNPQLYLNNTYDITTAKSLIKNHAKLLKIVKDPSLTIPDTPGDDGIANLVRNHIEHIKSALCIDETTCRTTFHNRVIMAAILENMFIKTYNITPGATMINELVTYCHTEGYHATPIKLIRRLFKKKYKKSNVISHGNNKIDCSLSMSKDPIELHYSIAGDFIIHKKTDQNTAAEAGYLLKFTITPLNESSNICYKDIKLQLIIPDTMRDCIPDDTYNNQESSSPCMYLSSKSKIEAANTTAVVYSFSDALQVPSLIDKQHFNTVCSILSNALIQDRQQTIHQ</sequence>
<dbReference type="RefSeq" id="WP_045804449.1">
    <property type="nucleotide sequence ID" value="NZ_LANU01000001.1"/>
</dbReference>
<evidence type="ECO:0000313" key="3">
    <source>
        <dbReference type="Proteomes" id="UP000033546"/>
    </source>
</evidence>
<accession>A0A0F3NCM5</accession>
<gene>
    <name evidence="2" type="ORF">EMUCRT_0013</name>
</gene>
<feature type="region of interest" description="Disordered" evidence="1">
    <location>
        <begin position="38"/>
        <end position="102"/>
    </location>
</feature>
<dbReference type="Proteomes" id="UP000033546">
    <property type="component" value="Unassembled WGS sequence"/>
</dbReference>
<feature type="compositionally biased region" description="Basic and acidic residues" evidence="1">
    <location>
        <begin position="91"/>
        <end position="101"/>
    </location>
</feature>
<organism evidence="2 3">
    <name type="scientific">Ehrlichia cf. muris str. EmCRT</name>
    <dbReference type="NCBI Taxonomy" id="1359167"/>
    <lineage>
        <taxon>Bacteria</taxon>
        <taxon>Pseudomonadati</taxon>
        <taxon>Pseudomonadota</taxon>
        <taxon>Alphaproteobacteria</taxon>
        <taxon>Rickettsiales</taxon>
        <taxon>Anaplasmataceae</taxon>
        <taxon>Ehrlichia</taxon>
    </lineage>
</organism>
<feature type="compositionally biased region" description="Basic and acidic residues" evidence="1">
    <location>
        <begin position="47"/>
        <end position="57"/>
    </location>
</feature>
<dbReference type="PATRIC" id="fig|1359167.3.peg.13"/>
<protein>
    <submittedName>
        <fullName evidence="2">Uncharacterized protein</fullName>
    </submittedName>
</protein>
<reference evidence="2 3" key="1">
    <citation type="submission" date="2015-02" db="EMBL/GenBank/DDBJ databases">
        <title>Genome Sequencing of Rickettsiales.</title>
        <authorList>
            <person name="Daugherty S.C."/>
            <person name="Su Q."/>
            <person name="Abolude K."/>
            <person name="Beier-Sexton M."/>
            <person name="Carlyon J.A."/>
            <person name="Carter R."/>
            <person name="Day N.P."/>
            <person name="Dumler S.J."/>
            <person name="Dyachenko V."/>
            <person name="Godinez A."/>
            <person name="Kurtti T.J."/>
            <person name="Lichay M."/>
            <person name="Mullins K.E."/>
            <person name="Ott S."/>
            <person name="Pappas-Brown V."/>
            <person name="Paris D.H."/>
            <person name="Patel P."/>
            <person name="Richards A.L."/>
            <person name="Sadzewicz L."/>
            <person name="Sears K."/>
            <person name="Seidman D."/>
            <person name="Sengamalay N."/>
            <person name="Stenos J."/>
            <person name="Tallon L.J."/>
            <person name="Vincent G."/>
            <person name="Fraser C.M."/>
            <person name="Munderloh U."/>
            <person name="Dunning-Hotopp J.C."/>
        </authorList>
    </citation>
    <scope>NUCLEOTIDE SEQUENCE [LARGE SCALE GENOMIC DNA]</scope>
    <source>
        <strain evidence="2 3">EmCRT</strain>
    </source>
</reference>
<comment type="caution">
    <text evidence="2">The sequence shown here is derived from an EMBL/GenBank/DDBJ whole genome shotgun (WGS) entry which is preliminary data.</text>
</comment>
<evidence type="ECO:0000256" key="1">
    <source>
        <dbReference type="SAM" id="MobiDB-lite"/>
    </source>
</evidence>